<accession>A0A8S9TVQ7</accession>
<dbReference type="PANTHER" id="PTHR31569">
    <property type="entry name" value="SWIM-TYPE DOMAIN-CONTAINING PROTEIN"/>
    <property type="match status" value="1"/>
</dbReference>
<dbReference type="EMBL" id="JAACNO010002892">
    <property type="protein sequence ID" value="KAF4130008.1"/>
    <property type="molecule type" value="Genomic_DNA"/>
</dbReference>
<reference evidence="1" key="1">
    <citation type="submission" date="2020-03" db="EMBL/GenBank/DDBJ databases">
        <title>Hybrid Assembly of Korean Phytophthora infestans isolates.</title>
        <authorList>
            <person name="Prokchorchik M."/>
            <person name="Lee Y."/>
            <person name="Seo J."/>
            <person name="Cho J.-H."/>
            <person name="Park Y.-E."/>
            <person name="Jang D.-C."/>
            <person name="Im J.-S."/>
            <person name="Choi J.-G."/>
            <person name="Park H.-J."/>
            <person name="Lee G.-B."/>
            <person name="Lee Y.-G."/>
            <person name="Hong S.-Y."/>
            <person name="Cho K."/>
            <person name="Sohn K.H."/>
        </authorList>
    </citation>
    <scope>NUCLEOTIDE SEQUENCE</scope>
    <source>
        <strain evidence="1">KR_2_A2</strain>
    </source>
</reference>
<comment type="caution">
    <text evidence="1">The sequence shown here is derived from an EMBL/GenBank/DDBJ whole genome shotgun (WGS) entry which is preliminary data.</text>
</comment>
<gene>
    <name evidence="1" type="ORF">GN958_ATG20801</name>
</gene>
<dbReference type="InterPro" id="IPR052579">
    <property type="entry name" value="Zinc_finger_SWIM"/>
</dbReference>
<protein>
    <submittedName>
        <fullName evidence="1">Uncharacterized protein</fullName>
    </submittedName>
</protein>
<evidence type="ECO:0000313" key="1">
    <source>
        <dbReference type="EMBL" id="KAF4130008.1"/>
    </source>
</evidence>
<name>A0A8S9TVQ7_PHYIN</name>
<dbReference type="PANTHER" id="PTHR31569:SF4">
    <property type="entry name" value="SWIM-TYPE DOMAIN-CONTAINING PROTEIN"/>
    <property type="match status" value="1"/>
</dbReference>
<dbReference type="Proteomes" id="UP000704712">
    <property type="component" value="Unassembled WGS sequence"/>
</dbReference>
<sequence length="194" mass="21620">METATASRSWPAPPLERLNFASWDAFFAYMEEYQLRTRQTFRRRSATSVKARNQALASIAGSGRPLPSPLLPESFLDYTRMLQCSHKLRGEAARAHVRWNREQPSECQARINATLQLCEDGQYRIRVTKASLVHNHPLGGGAVAVSAAASMASASTLQPGVSPETQQTKRRRMCVPFLSASSECVRISEMCFSR</sequence>
<dbReference type="AlphaFoldDB" id="A0A8S9TVQ7"/>
<organism evidence="1 2">
    <name type="scientific">Phytophthora infestans</name>
    <name type="common">Potato late blight agent</name>
    <name type="synonym">Botrytis infestans</name>
    <dbReference type="NCBI Taxonomy" id="4787"/>
    <lineage>
        <taxon>Eukaryota</taxon>
        <taxon>Sar</taxon>
        <taxon>Stramenopiles</taxon>
        <taxon>Oomycota</taxon>
        <taxon>Peronosporomycetes</taxon>
        <taxon>Peronosporales</taxon>
        <taxon>Peronosporaceae</taxon>
        <taxon>Phytophthora</taxon>
    </lineage>
</organism>
<proteinExistence type="predicted"/>
<evidence type="ECO:0000313" key="2">
    <source>
        <dbReference type="Proteomes" id="UP000704712"/>
    </source>
</evidence>